<evidence type="ECO:0000256" key="5">
    <source>
        <dbReference type="PROSITE-ProRule" id="PRU00182"/>
    </source>
</evidence>
<feature type="compositionally biased region" description="Polar residues" evidence="7">
    <location>
        <begin position="8"/>
        <end position="22"/>
    </location>
</feature>
<sequence>MHPRDTSPSDSTDTPGAETTGTDAPKAEKKWQPPKGVGKIAVRPGGTGRDDSYRPARSEPGPAKKAKKPSTYDNPNAERLQKVLATAGVGSRRASEELIAAGRVTVDGRVAKLGDRADPATAEIHVDGARVIVDTRLVYLAMNKPRGVVSTMADEQGREALADYVTDLSIRVYHVGRLDADSEGLLLLTNDGKLAHKLMHPSFGVPKTYLAEVDGPLPRAVGRALQSGVELEDGPARVDSFKLIDALGKSALIEITLHEGRKHIVRRMLEAVGHPVNRLVRTAIGPIKLGDIRPGRTRRLNPAEVAALFKAVEQHDSGQLDRDIARNDRDFEIDDDVETPATR</sequence>
<dbReference type="EC" id="5.4.99.-" evidence="6"/>
<dbReference type="SUPFAM" id="SSF55120">
    <property type="entry name" value="Pseudouridine synthase"/>
    <property type="match status" value="1"/>
</dbReference>
<evidence type="ECO:0000313" key="10">
    <source>
        <dbReference type="Proteomes" id="UP000587527"/>
    </source>
</evidence>
<dbReference type="NCBIfam" id="TIGR00093">
    <property type="entry name" value="pseudouridine synthase"/>
    <property type="match status" value="1"/>
</dbReference>
<feature type="domain" description="RNA-binding S4" evidence="8">
    <location>
        <begin position="78"/>
        <end position="137"/>
    </location>
</feature>
<evidence type="ECO:0000256" key="7">
    <source>
        <dbReference type="SAM" id="MobiDB-lite"/>
    </source>
</evidence>
<comment type="similarity">
    <text evidence="2 6">Belongs to the pseudouridine synthase RsuA family.</text>
</comment>
<dbReference type="GO" id="GO:0120159">
    <property type="term" value="F:rRNA pseudouridine synthase activity"/>
    <property type="evidence" value="ECO:0007669"/>
    <property type="project" value="UniProtKB-ARBA"/>
</dbReference>
<dbReference type="FunFam" id="3.10.290.10:FF:000003">
    <property type="entry name" value="Pseudouridine synthase"/>
    <property type="match status" value="1"/>
</dbReference>
<evidence type="ECO:0000256" key="3">
    <source>
        <dbReference type="ARBA" id="ARBA00022884"/>
    </source>
</evidence>
<dbReference type="CDD" id="cd00165">
    <property type="entry name" value="S4"/>
    <property type="match status" value="1"/>
</dbReference>
<dbReference type="GO" id="GO:0000455">
    <property type="term" value="P:enzyme-directed rRNA pseudouridine synthesis"/>
    <property type="evidence" value="ECO:0007669"/>
    <property type="project" value="UniProtKB-ARBA"/>
</dbReference>
<dbReference type="Gene3D" id="3.10.290.10">
    <property type="entry name" value="RNA-binding S4 domain"/>
    <property type="match status" value="1"/>
</dbReference>
<proteinExistence type="inferred from homology"/>
<comment type="caution">
    <text evidence="9">The sequence shown here is derived from an EMBL/GenBank/DDBJ whole genome shotgun (WGS) entry which is preliminary data.</text>
</comment>
<dbReference type="GO" id="GO:0003723">
    <property type="term" value="F:RNA binding"/>
    <property type="evidence" value="ECO:0007669"/>
    <property type="project" value="UniProtKB-KW"/>
</dbReference>
<dbReference type="Pfam" id="PF01479">
    <property type="entry name" value="S4"/>
    <property type="match status" value="1"/>
</dbReference>
<dbReference type="CDD" id="cd02870">
    <property type="entry name" value="PseudoU_synth_RsuA_like"/>
    <property type="match status" value="1"/>
</dbReference>
<evidence type="ECO:0000256" key="6">
    <source>
        <dbReference type="RuleBase" id="RU003887"/>
    </source>
</evidence>
<dbReference type="AlphaFoldDB" id="A0A841C2N6"/>
<evidence type="ECO:0000256" key="4">
    <source>
        <dbReference type="ARBA" id="ARBA00023235"/>
    </source>
</evidence>
<dbReference type="EMBL" id="JACHMN010000003">
    <property type="protein sequence ID" value="MBB5873230.1"/>
    <property type="molecule type" value="Genomic_DNA"/>
</dbReference>
<dbReference type="FunFam" id="3.30.70.1560:FF:000001">
    <property type="entry name" value="Pseudouridine synthase"/>
    <property type="match status" value="1"/>
</dbReference>
<accession>A0A841C2N6</accession>
<dbReference type="GO" id="GO:0005829">
    <property type="term" value="C:cytosol"/>
    <property type="evidence" value="ECO:0007669"/>
    <property type="project" value="UniProtKB-ARBA"/>
</dbReference>
<protein>
    <recommendedName>
        <fullName evidence="6">Pseudouridine synthase</fullName>
        <ecNumber evidence="6">5.4.99.-</ecNumber>
    </recommendedName>
</protein>
<dbReference type="InterPro" id="IPR018496">
    <property type="entry name" value="PsdUridine_synth_RsuA/RluB_CS"/>
</dbReference>
<comment type="catalytic activity">
    <reaction evidence="1">
        <text>a uridine in RNA = a pseudouridine in RNA</text>
        <dbReference type="Rhea" id="RHEA:48348"/>
        <dbReference type="Rhea" id="RHEA-COMP:12068"/>
        <dbReference type="Rhea" id="RHEA-COMP:12069"/>
        <dbReference type="ChEBI" id="CHEBI:65314"/>
        <dbReference type="ChEBI" id="CHEBI:65315"/>
    </reaction>
</comment>
<dbReference type="SMART" id="SM00363">
    <property type="entry name" value="S4"/>
    <property type="match status" value="1"/>
</dbReference>
<dbReference type="InterPro" id="IPR006145">
    <property type="entry name" value="PsdUridine_synth_RsuA/RluA"/>
</dbReference>
<evidence type="ECO:0000313" key="9">
    <source>
        <dbReference type="EMBL" id="MBB5873230.1"/>
    </source>
</evidence>
<dbReference type="InterPro" id="IPR002942">
    <property type="entry name" value="S4_RNA-bd"/>
</dbReference>
<gene>
    <name evidence="9" type="ORF">F4553_006664</name>
</gene>
<dbReference type="PANTHER" id="PTHR47683:SF2">
    <property type="entry name" value="RNA-BINDING S4 DOMAIN-CONTAINING PROTEIN"/>
    <property type="match status" value="1"/>
</dbReference>
<name>A0A841C2N6_9ACTN</name>
<organism evidence="9 10">
    <name type="scientific">Allocatelliglobosispora scoriae</name>
    <dbReference type="NCBI Taxonomy" id="643052"/>
    <lineage>
        <taxon>Bacteria</taxon>
        <taxon>Bacillati</taxon>
        <taxon>Actinomycetota</taxon>
        <taxon>Actinomycetes</taxon>
        <taxon>Micromonosporales</taxon>
        <taxon>Micromonosporaceae</taxon>
        <taxon>Allocatelliglobosispora</taxon>
    </lineage>
</organism>
<dbReference type="InterPro" id="IPR020094">
    <property type="entry name" value="TruA/RsuA/RluB/E/F_N"/>
</dbReference>
<evidence type="ECO:0000259" key="8">
    <source>
        <dbReference type="SMART" id="SM00363"/>
    </source>
</evidence>
<feature type="region of interest" description="Disordered" evidence="7">
    <location>
        <begin position="1"/>
        <end position="76"/>
    </location>
</feature>
<dbReference type="Gene3D" id="3.30.70.1560">
    <property type="entry name" value="Alpha-L RNA-binding motif"/>
    <property type="match status" value="1"/>
</dbReference>
<dbReference type="PROSITE" id="PS50889">
    <property type="entry name" value="S4"/>
    <property type="match status" value="1"/>
</dbReference>
<reference evidence="9 10" key="1">
    <citation type="submission" date="2020-08" db="EMBL/GenBank/DDBJ databases">
        <title>Sequencing the genomes of 1000 actinobacteria strains.</title>
        <authorList>
            <person name="Klenk H.-P."/>
        </authorList>
    </citation>
    <scope>NUCLEOTIDE SEQUENCE [LARGE SCALE GENOMIC DNA]</scope>
    <source>
        <strain evidence="9 10">DSM 45362</strain>
    </source>
</reference>
<dbReference type="Gene3D" id="3.30.70.580">
    <property type="entry name" value="Pseudouridine synthase I, catalytic domain, N-terminal subdomain"/>
    <property type="match status" value="1"/>
</dbReference>
<dbReference type="InterPro" id="IPR042092">
    <property type="entry name" value="PsdUridine_s_RsuA/RluB/E/F_cat"/>
</dbReference>
<keyword evidence="10" id="KW-1185">Reference proteome</keyword>
<dbReference type="PANTHER" id="PTHR47683">
    <property type="entry name" value="PSEUDOURIDINE SYNTHASE FAMILY PROTEIN-RELATED"/>
    <property type="match status" value="1"/>
</dbReference>
<feature type="compositionally biased region" description="Basic and acidic residues" evidence="7">
    <location>
        <begin position="48"/>
        <end position="57"/>
    </location>
</feature>
<evidence type="ECO:0000256" key="1">
    <source>
        <dbReference type="ARBA" id="ARBA00000073"/>
    </source>
</evidence>
<dbReference type="SUPFAM" id="SSF55174">
    <property type="entry name" value="Alpha-L RNA-binding motif"/>
    <property type="match status" value="1"/>
</dbReference>
<dbReference type="Pfam" id="PF00849">
    <property type="entry name" value="PseudoU_synth_2"/>
    <property type="match status" value="1"/>
</dbReference>
<dbReference type="InterPro" id="IPR000748">
    <property type="entry name" value="PsdUridine_synth_RsuA/RluB/E/F"/>
</dbReference>
<dbReference type="InterPro" id="IPR036986">
    <property type="entry name" value="S4_RNA-bd_sf"/>
</dbReference>
<dbReference type="PROSITE" id="PS01149">
    <property type="entry name" value="PSI_RSU"/>
    <property type="match status" value="1"/>
</dbReference>
<keyword evidence="3 5" id="KW-0694">RNA-binding</keyword>
<dbReference type="InterPro" id="IPR020103">
    <property type="entry name" value="PsdUridine_synth_cat_dom_sf"/>
</dbReference>
<keyword evidence="4 6" id="KW-0413">Isomerase</keyword>
<dbReference type="Proteomes" id="UP000587527">
    <property type="component" value="Unassembled WGS sequence"/>
</dbReference>
<dbReference type="InterPro" id="IPR050343">
    <property type="entry name" value="RsuA_PseudoU_synthase"/>
</dbReference>
<evidence type="ECO:0000256" key="2">
    <source>
        <dbReference type="ARBA" id="ARBA00008348"/>
    </source>
</evidence>